<dbReference type="Gramene" id="Pp3c8_8000V3.2">
    <property type="protein sequence ID" value="Pp3c8_8000V3.2"/>
    <property type="gene ID" value="Pp3c8_8000"/>
</dbReference>
<dbReference type="EnsemblPlants" id="Pp3c8_8000V3.7">
    <property type="protein sequence ID" value="Pp3c8_8000V3.7"/>
    <property type="gene ID" value="Pp3c8_8000"/>
</dbReference>
<dbReference type="Gramene" id="Pp3c8_8000V3.5">
    <property type="protein sequence ID" value="Pp3c8_8000V3.5"/>
    <property type="gene ID" value="Pp3c8_8000"/>
</dbReference>
<sequence>MVGVYAKSPGGRAATRRSKHFLEDRVGSKRISPAAVVQGDTPFDSFGPIEEPEEPSEIDQPVRCPQPEPNIMEDGILWRARIVASLRRRNDIVAASKERDSVFRGGSIPTRRTQGRSLEEKFLLVAHSAPEYEVRKFLE</sequence>
<dbReference type="RefSeq" id="XP_024383547.1">
    <property type="nucleotide sequence ID" value="XM_024527779.2"/>
</dbReference>
<keyword evidence="3" id="KW-1185">Reference proteome</keyword>
<dbReference type="KEGG" id="ppp:112286145"/>
<dbReference type="RefSeq" id="XP_024383543.1">
    <property type="nucleotide sequence ID" value="XM_024527775.2"/>
</dbReference>
<protein>
    <submittedName>
        <fullName evidence="2">Uncharacterized protein</fullName>
    </submittedName>
</protein>
<dbReference type="OrthoDB" id="1909326at2759"/>
<evidence type="ECO:0000256" key="1">
    <source>
        <dbReference type="SAM" id="MobiDB-lite"/>
    </source>
</evidence>
<dbReference type="EnsemblPlants" id="Pp3c8_8000V3.5">
    <property type="protein sequence ID" value="Pp3c8_8000V3.5"/>
    <property type="gene ID" value="Pp3c8_8000"/>
</dbReference>
<dbReference type="GeneID" id="112286145"/>
<evidence type="ECO:0000313" key="2">
    <source>
        <dbReference type="EnsemblPlants" id="Pp3c8_8000V3.4"/>
    </source>
</evidence>
<gene>
    <name evidence="2" type="primary">LOC112286145</name>
</gene>
<dbReference type="EnsemblPlants" id="Pp3c8_8000V3.3">
    <property type="protein sequence ID" value="Pp3c8_8000V3.3"/>
    <property type="gene ID" value="Pp3c8_8000"/>
</dbReference>
<dbReference type="AlphaFoldDB" id="A0A7I4EIE4"/>
<dbReference type="EnsemblPlants" id="Pp3c8_8000V3.2">
    <property type="protein sequence ID" value="Pp3c8_8000V3.2"/>
    <property type="gene ID" value="Pp3c8_8000"/>
</dbReference>
<accession>A0A7I4EIE4</accession>
<dbReference type="OMA" id="ILWRARI"/>
<dbReference type="EnsemblPlants" id="Pp3c8_8000V3.4">
    <property type="protein sequence ID" value="Pp3c8_8000V3.4"/>
    <property type="gene ID" value="Pp3c8_8000"/>
</dbReference>
<dbReference type="PANTHER" id="PTHR34196">
    <property type="entry name" value="OS02G0697700 PROTEIN"/>
    <property type="match status" value="1"/>
</dbReference>
<dbReference type="RefSeq" id="XP_024383546.1">
    <property type="nucleotide sequence ID" value="XM_024527778.2"/>
</dbReference>
<dbReference type="EMBL" id="ABEU02000008">
    <property type="status" value="NOT_ANNOTATED_CDS"/>
    <property type="molecule type" value="Genomic_DNA"/>
</dbReference>
<dbReference type="Gramene" id="Pp3c8_8000V3.7">
    <property type="protein sequence ID" value="Pp3c8_8000V3.7"/>
    <property type="gene ID" value="Pp3c8_8000"/>
</dbReference>
<name>A0A7I4EIE4_PHYPA</name>
<dbReference type="Gramene" id="Pp3c8_8000V3.3">
    <property type="protein sequence ID" value="Pp3c8_8000V3.3"/>
    <property type="gene ID" value="Pp3c8_8000"/>
</dbReference>
<reference evidence="2 3" key="1">
    <citation type="journal article" date="2008" name="Science">
        <title>The Physcomitrella genome reveals evolutionary insights into the conquest of land by plants.</title>
        <authorList>
            <person name="Rensing S."/>
            <person name="Lang D."/>
            <person name="Zimmer A."/>
            <person name="Terry A."/>
            <person name="Salamov A."/>
            <person name="Shapiro H."/>
            <person name="Nishiyama T."/>
            <person name="Perroud P.-F."/>
            <person name="Lindquist E."/>
            <person name="Kamisugi Y."/>
            <person name="Tanahashi T."/>
            <person name="Sakakibara K."/>
            <person name="Fujita T."/>
            <person name="Oishi K."/>
            <person name="Shin-I T."/>
            <person name="Kuroki Y."/>
            <person name="Toyoda A."/>
            <person name="Suzuki Y."/>
            <person name="Hashimoto A."/>
            <person name="Yamaguchi K."/>
            <person name="Sugano A."/>
            <person name="Kohara Y."/>
            <person name="Fujiyama A."/>
            <person name="Anterola A."/>
            <person name="Aoki S."/>
            <person name="Ashton N."/>
            <person name="Barbazuk W.B."/>
            <person name="Barker E."/>
            <person name="Bennetzen J."/>
            <person name="Bezanilla M."/>
            <person name="Blankenship R."/>
            <person name="Cho S.H."/>
            <person name="Dutcher S."/>
            <person name="Estelle M."/>
            <person name="Fawcett J.A."/>
            <person name="Gundlach H."/>
            <person name="Hanada K."/>
            <person name="Heyl A."/>
            <person name="Hicks K.A."/>
            <person name="Hugh J."/>
            <person name="Lohr M."/>
            <person name="Mayer K."/>
            <person name="Melkozernov A."/>
            <person name="Murata T."/>
            <person name="Nelson D."/>
            <person name="Pils B."/>
            <person name="Prigge M."/>
            <person name="Reiss B."/>
            <person name="Renner T."/>
            <person name="Rombauts S."/>
            <person name="Rushton P."/>
            <person name="Sanderfoot A."/>
            <person name="Schween G."/>
            <person name="Shiu S.-H."/>
            <person name="Stueber K."/>
            <person name="Theodoulou F.L."/>
            <person name="Tu H."/>
            <person name="Van de Peer Y."/>
            <person name="Verrier P.J."/>
            <person name="Waters E."/>
            <person name="Wood A."/>
            <person name="Yang L."/>
            <person name="Cove D."/>
            <person name="Cuming A."/>
            <person name="Hasebe M."/>
            <person name="Lucas S."/>
            <person name="Mishler D.B."/>
            <person name="Reski R."/>
            <person name="Grigoriev I."/>
            <person name="Quatrano R.S."/>
            <person name="Boore J.L."/>
        </authorList>
    </citation>
    <scope>NUCLEOTIDE SEQUENCE [LARGE SCALE GENOMIC DNA]</scope>
    <source>
        <strain evidence="2 3">cv. Gransden 2004</strain>
    </source>
</reference>
<organism evidence="2 3">
    <name type="scientific">Physcomitrium patens</name>
    <name type="common">Spreading-leaved earth moss</name>
    <name type="synonym">Physcomitrella patens</name>
    <dbReference type="NCBI Taxonomy" id="3218"/>
    <lineage>
        <taxon>Eukaryota</taxon>
        <taxon>Viridiplantae</taxon>
        <taxon>Streptophyta</taxon>
        <taxon>Embryophyta</taxon>
        <taxon>Bryophyta</taxon>
        <taxon>Bryophytina</taxon>
        <taxon>Bryopsida</taxon>
        <taxon>Funariidae</taxon>
        <taxon>Funariales</taxon>
        <taxon>Funariaceae</taxon>
        <taxon>Physcomitrium</taxon>
    </lineage>
</organism>
<dbReference type="PANTHER" id="PTHR34196:SF2">
    <property type="entry name" value="OS02G0697700 PROTEIN"/>
    <property type="match status" value="1"/>
</dbReference>
<reference evidence="2" key="3">
    <citation type="submission" date="2020-12" db="UniProtKB">
        <authorList>
            <consortium name="EnsemblPlants"/>
        </authorList>
    </citation>
    <scope>IDENTIFICATION</scope>
</reference>
<dbReference type="Gramene" id="Pp3c8_8000V3.6">
    <property type="protein sequence ID" value="Pp3c8_8000V3.6"/>
    <property type="gene ID" value="Pp3c8_8000"/>
</dbReference>
<dbReference type="Proteomes" id="UP000006727">
    <property type="component" value="Chromosome 8"/>
</dbReference>
<reference evidence="2 3" key="2">
    <citation type="journal article" date="2018" name="Plant J.">
        <title>The Physcomitrella patens chromosome-scale assembly reveals moss genome structure and evolution.</title>
        <authorList>
            <person name="Lang D."/>
            <person name="Ullrich K.K."/>
            <person name="Murat F."/>
            <person name="Fuchs J."/>
            <person name="Jenkins J."/>
            <person name="Haas F.B."/>
            <person name="Piednoel M."/>
            <person name="Gundlach H."/>
            <person name="Van Bel M."/>
            <person name="Meyberg R."/>
            <person name="Vives C."/>
            <person name="Morata J."/>
            <person name="Symeonidi A."/>
            <person name="Hiss M."/>
            <person name="Muchero W."/>
            <person name="Kamisugi Y."/>
            <person name="Saleh O."/>
            <person name="Blanc G."/>
            <person name="Decker E.L."/>
            <person name="van Gessel N."/>
            <person name="Grimwood J."/>
            <person name="Hayes R.D."/>
            <person name="Graham S.W."/>
            <person name="Gunter L.E."/>
            <person name="McDaniel S.F."/>
            <person name="Hoernstein S.N.W."/>
            <person name="Larsson A."/>
            <person name="Li F.W."/>
            <person name="Perroud P.F."/>
            <person name="Phillips J."/>
            <person name="Ranjan P."/>
            <person name="Rokshar D.S."/>
            <person name="Rothfels C.J."/>
            <person name="Schneider L."/>
            <person name="Shu S."/>
            <person name="Stevenson D.W."/>
            <person name="Thummler F."/>
            <person name="Tillich M."/>
            <person name="Villarreal Aguilar J.C."/>
            <person name="Widiez T."/>
            <person name="Wong G.K."/>
            <person name="Wymore A."/>
            <person name="Zhang Y."/>
            <person name="Zimmer A.D."/>
            <person name="Quatrano R.S."/>
            <person name="Mayer K.F.X."/>
            <person name="Goodstein D."/>
            <person name="Casacuberta J.M."/>
            <person name="Vandepoele K."/>
            <person name="Reski R."/>
            <person name="Cuming A.C."/>
            <person name="Tuskan G.A."/>
            <person name="Maumus F."/>
            <person name="Salse J."/>
            <person name="Schmutz J."/>
            <person name="Rensing S.A."/>
        </authorList>
    </citation>
    <scope>NUCLEOTIDE SEQUENCE [LARGE SCALE GENOMIC DNA]</scope>
    <source>
        <strain evidence="2 3">cv. Gransden 2004</strain>
    </source>
</reference>
<proteinExistence type="predicted"/>
<evidence type="ECO:0000313" key="3">
    <source>
        <dbReference type="Proteomes" id="UP000006727"/>
    </source>
</evidence>
<dbReference type="EnsemblPlants" id="Pp3c8_8000V3.6">
    <property type="protein sequence ID" value="Pp3c8_8000V3.6"/>
    <property type="gene ID" value="Pp3c8_8000"/>
</dbReference>
<dbReference type="Gramene" id="Pp3c8_8000V3.4">
    <property type="protein sequence ID" value="Pp3c8_8000V3.4"/>
    <property type="gene ID" value="Pp3c8_8000"/>
</dbReference>
<feature type="region of interest" description="Disordered" evidence="1">
    <location>
        <begin position="39"/>
        <end position="70"/>
    </location>
</feature>